<protein>
    <recommendedName>
        <fullName evidence="3">GRAM domain-containing protein</fullName>
    </recommendedName>
</protein>
<dbReference type="InterPro" id="IPR037848">
    <property type="entry name" value="GEM-like"/>
</dbReference>
<dbReference type="AlphaFoldDB" id="A0A0D2QM50"/>
<reference evidence="4 5" key="1">
    <citation type="journal article" date="2012" name="Nature">
        <title>Repeated polyploidization of Gossypium genomes and the evolution of spinnable cotton fibres.</title>
        <authorList>
            <person name="Paterson A.H."/>
            <person name="Wendel J.F."/>
            <person name="Gundlach H."/>
            <person name="Guo H."/>
            <person name="Jenkins J."/>
            <person name="Jin D."/>
            <person name="Llewellyn D."/>
            <person name="Showmaker K.C."/>
            <person name="Shu S."/>
            <person name="Udall J."/>
            <person name="Yoo M.J."/>
            <person name="Byers R."/>
            <person name="Chen W."/>
            <person name="Doron-Faigenboim A."/>
            <person name="Duke M.V."/>
            <person name="Gong L."/>
            <person name="Grimwood J."/>
            <person name="Grover C."/>
            <person name="Grupp K."/>
            <person name="Hu G."/>
            <person name="Lee T.H."/>
            <person name="Li J."/>
            <person name="Lin L."/>
            <person name="Liu T."/>
            <person name="Marler B.S."/>
            <person name="Page J.T."/>
            <person name="Roberts A.W."/>
            <person name="Romanel E."/>
            <person name="Sanders W.S."/>
            <person name="Szadkowski E."/>
            <person name="Tan X."/>
            <person name="Tang H."/>
            <person name="Xu C."/>
            <person name="Wang J."/>
            <person name="Wang Z."/>
            <person name="Zhang D."/>
            <person name="Zhang L."/>
            <person name="Ashrafi H."/>
            <person name="Bedon F."/>
            <person name="Bowers J.E."/>
            <person name="Brubaker C.L."/>
            <person name="Chee P.W."/>
            <person name="Das S."/>
            <person name="Gingle A.R."/>
            <person name="Haigler C.H."/>
            <person name="Harker D."/>
            <person name="Hoffmann L.V."/>
            <person name="Hovav R."/>
            <person name="Jones D.C."/>
            <person name="Lemke C."/>
            <person name="Mansoor S."/>
            <person name="ur Rahman M."/>
            <person name="Rainville L.N."/>
            <person name="Rambani A."/>
            <person name="Reddy U.K."/>
            <person name="Rong J.K."/>
            <person name="Saranga Y."/>
            <person name="Scheffler B.E."/>
            <person name="Scheffler J.A."/>
            <person name="Stelly D.M."/>
            <person name="Triplett B.A."/>
            <person name="Van Deynze A."/>
            <person name="Vaslin M.F."/>
            <person name="Waghmare V.N."/>
            <person name="Walford S.A."/>
            <person name="Wright R.J."/>
            <person name="Zaki E.A."/>
            <person name="Zhang T."/>
            <person name="Dennis E.S."/>
            <person name="Mayer K.F."/>
            <person name="Peterson D.G."/>
            <person name="Rokhsar D.S."/>
            <person name="Wang X."/>
            <person name="Schmutz J."/>
        </authorList>
    </citation>
    <scope>NUCLEOTIDE SEQUENCE [LARGE SCALE GENOMIC DNA]</scope>
</reference>
<evidence type="ECO:0000256" key="2">
    <source>
        <dbReference type="SAM" id="MobiDB-lite"/>
    </source>
</evidence>
<dbReference type="EMBL" id="CM001746">
    <property type="protein sequence ID" value="KJB40343.1"/>
    <property type="molecule type" value="Genomic_DNA"/>
</dbReference>
<dbReference type="InterPro" id="IPR011993">
    <property type="entry name" value="PH-like_dom_sf"/>
</dbReference>
<dbReference type="Gene3D" id="2.30.29.30">
    <property type="entry name" value="Pleckstrin-homology domain (PH domain)/Phosphotyrosine-binding domain (PTB)"/>
    <property type="match status" value="1"/>
</dbReference>
<feature type="region of interest" description="Disordered" evidence="2">
    <location>
        <begin position="1"/>
        <end position="88"/>
    </location>
</feature>
<name>A0A0D2QM50_GOSRA</name>
<feature type="compositionally biased region" description="Basic and acidic residues" evidence="2">
    <location>
        <begin position="40"/>
        <end position="59"/>
    </location>
</feature>
<dbReference type="Pfam" id="PF02893">
    <property type="entry name" value="GRAM"/>
    <property type="match status" value="1"/>
</dbReference>
<dbReference type="Proteomes" id="UP000032304">
    <property type="component" value="Chromosome 7"/>
</dbReference>
<evidence type="ECO:0000259" key="3">
    <source>
        <dbReference type="Pfam" id="PF02893"/>
    </source>
</evidence>
<dbReference type="PANTHER" id="PTHR31969">
    <property type="entry name" value="GEM-LIKE PROTEIN 2"/>
    <property type="match status" value="1"/>
</dbReference>
<feature type="compositionally biased region" description="Polar residues" evidence="2">
    <location>
        <begin position="60"/>
        <end position="71"/>
    </location>
</feature>
<comment type="similarity">
    <text evidence="1">Belongs to the GEM family.</text>
</comment>
<feature type="compositionally biased region" description="Low complexity" evidence="2">
    <location>
        <begin position="8"/>
        <end position="17"/>
    </location>
</feature>
<proteinExistence type="inferred from homology"/>
<feature type="domain" description="GRAM" evidence="3">
    <location>
        <begin position="177"/>
        <end position="269"/>
    </location>
</feature>
<evidence type="ECO:0000313" key="5">
    <source>
        <dbReference type="Proteomes" id="UP000032304"/>
    </source>
</evidence>
<evidence type="ECO:0000256" key="1">
    <source>
        <dbReference type="ARBA" id="ARBA00009414"/>
    </source>
</evidence>
<dbReference type="Gramene" id="KJB40343">
    <property type="protein sequence ID" value="KJB40343"/>
    <property type="gene ID" value="B456_007G059400"/>
</dbReference>
<accession>A0A0D2QM50</accession>
<sequence>MEQWTTVAESKSSSPAEEPNRKESDPEMDADEFVIVPTTEPEKEEEKEAQNPKENEVQSERSPNQTSTGSRKSVRWSAELVSESPAADHSVTMSAVNGSNPYIAQSPAPESFSTSFKEKMDTVKDVLGRWGRKVGEATRKAEDLAGNTWQHLKTSPSLAEAAMGRIAQGTKVLAEAGPVMGILYVSTAKLAYCSDTPLPYKNGTQTEWSYYKVVITLHQLKAVNPSTSRLNCAEKYIQVITVDSHEFWFMGFLNYDGAVTCLKEALQLHS</sequence>
<gene>
    <name evidence="4" type="ORF">B456_007G059400</name>
</gene>
<evidence type="ECO:0000313" key="4">
    <source>
        <dbReference type="EMBL" id="KJB40343.1"/>
    </source>
</evidence>
<keyword evidence="5" id="KW-1185">Reference proteome</keyword>
<organism evidence="4 5">
    <name type="scientific">Gossypium raimondii</name>
    <name type="common">Peruvian cotton</name>
    <name type="synonym">Gossypium klotzschianum subsp. raimondii</name>
    <dbReference type="NCBI Taxonomy" id="29730"/>
    <lineage>
        <taxon>Eukaryota</taxon>
        <taxon>Viridiplantae</taxon>
        <taxon>Streptophyta</taxon>
        <taxon>Embryophyta</taxon>
        <taxon>Tracheophyta</taxon>
        <taxon>Spermatophyta</taxon>
        <taxon>Magnoliopsida</taxon>
        <taxon>eudicotyledons</taxon>
        <taxon>Gunneridae</taxon>
        <taxon>Pentapetalae</taxon>
        <taxon>rosids</taxon>
        <taxon>malvids</taxon>
        <taxon>Malvales</taxon>
        <taxon>Malvaceae</taxon>
        <taxon>Malvoideae</taxon>
        <taxon>Gossypium</taxon>
    </lineage>
</organism>
<dbReference type="InterPro" id="IPR004182">
    <property type="entry name" value="GRAM"/>
</dbReference>